<dbReference type="Proteomes" id="UP000658278">
    <property type="component" value="Unassembled WGS sequence"/>
</dbReference>
<accession>A0A934RB07</accession>
<dbReference type="AlphaFoldDB" id="A0A934RB07"/>
<dbReference type="InterPro" id="IPR000873">
    <property type="entry name" value="AMP-dep_synth/lig_dom"/>
</dbReference>
<dbReference type="Pfam" id="PF00501">
    <property type="entry name" value="AMP-binding"/>
    <property type="match status" value="1"/>
</dbReference>
<dbReference type="InterPro" id="IPR045851">
    <property type="entry name" value="AMP-bd_C_sf"/>
</dbReference>
<keyword evidence="3" id="KW-1185">Reference proteome</keyword>
<reference evidence="2" key="1">
    <citation type="submission" date="2021-01" db="EMBL/GenBank/DDBJ databases">
        <title>Modified the classification status of verrucomicrobia.</title>
        <authorList>
            <person name="Feng X."/>
        </authorList>
    </citation>
    <scope>NUCLEOTIDE SEQUENCE</scope>
    <source>
        <strain evidence="2">KCTC 22201</strain>
    </source>
</reference>
<feature type="domain" description="AMP-dependent synthetase/ligase" evidence="1">
    <location>
        <begin position="37"/>
        <end position="190"/>
    </location>
</feature>
<evidence type="ECO:0000313" key="2">
    <source>
        <dbReference type="EMBL" id="MBK1827230.1"/>
    </source>
</evidence>
<dbReference type="Gene3D" id="3.30.300.30">
    <property type="match status" value="1"/>
</dbReference>
<dbReference type="RefSeq" id="WP_200278681.1">
    <property type="nucleotide sequence ID" value="NZ_JAENII010000006.1"/>
</dbReference>
<evidence type="ECO:0000313" key="3">
    <source>
        <dbReference type="Proteomes" id="UP000658278"/>
    </source>
</evidence>
<gene>
    <name evidence="2" type="ORF">JIN81_09365</name>
</gene>
<dbReference type="Gene3D" id="3.40.50.12780">
    <property type="entry name" value="N-terminal domain of ligase-like"/>
    <property type="match status" value="1"/>
</dbReference>
<evidence type="ECO:0000259" key="1">
    <source>
        <dbReference type="Pfam" id="PF00501"/>
    </source>
</evidence>
<dbReference type="GO" id="GO:0031956">
    <property type="term" value="F:medium-chain fatty acid-CoA ligase activity"/>
    <property type="evidence" value="ECO:0007669"/>
    <property type="project" value="TreeGrafter"/>
</dbReference>
<comment type="caution">
    <text evidence="2">The sequence shown here is derived from an EMBL/GenBank/DDBJ whole genome shotgun (WGS) entry which is preliminary data.</text>
</comment>
<dbReference type="InterPro" id="IPR042099">
    <property type="entry name" value="ANL_N_sf"/>
</dbReference>
<proteinExistence type="predicted"/>
<dbReference type="SUPFAM" id="SSF56801">
    <property type="entry name" value="Acetyl-CoA synthetase-like"/>
    <property type="match status" value="1"/>
</dbReference>
<dbReference type="GO" id="GO:0006631">
    <property type="term" value="P:fatty acid metabolic process"/>
    <property type="evidence" value="ECO:0007669"/>
    <property type="project" value="TreeGrafter"/>
</dbReference>
<dbReference type="PANTHER" id="PTHR43201:SF32">
    <property type="entry name" value="2-SUCCINYLBENZOATE--COA LIGASE, CHLOROPLASTIC_PEROXISOMAL"/>
    <property type="match status" value="1"/>
</dbReference>
<name>A0A934RB07_9BACT</name>
<sequence>METTRLIDPAFWASNKLVAPGSRFPADATDPEGLVWFRTSGSSGPPKWRGLSRDGLLLSASIVNAHLAVKADELWGLALPLNHVGGFGVIARAYEAGCPLACYQQRWNAVAFHTWLTQHEVNHLSLVPTQVHDLVNASLKAPSTLKTIVVGGGRLASPLGEKARALGWPVLASYGMTEAGSQIATQSLASLSQPYSPETLPILPHWSARIGESGCLEIRGESLFRASLLWKDRWCFEARSQPWFGTEDRVTLESNRLTVLGRADRCVKILGELVDLSEIEQDLALEEASVVAVPDARNGHRLVLAHTRDDVVPVLERYHSNHTGPWRVTSSVRFDRLPRTPLGKVRVDELIKMIASREK</sequence>
<dbReference type="PANTHER" id="PTHR43201">
    <property type="entry name" value="ACYL-COA SYNTHETASE"/>
    <property type="match status" value="1"/>
</dbReference>
<dbReference type="EMBL" id="JAENII010000006">
    <property type="protein sequence ID" value="MBK1827230.1"/>
    <property type="molecule type" value="Genomic_DNA"/>
</dbReference>
<organism evidence="2 3">
    <name type="scientific">Haloferula rosea</name>
    <dbReference type="NCBI Taxonomy" id="490093"/>
    <lineage>
        <taxon>Bacteria</taxon>
        <taxon>Pseudomonadati</taxon>
        <taxon>Verrucomicrobiota</taxon>
        <taxon>Verrucomicrobiia</taxon>
        <taxon>Verrucomicrobiales</taxon>
        <taxon>Verrucomicrobiaceae</taxon>
        <taxon>Haloferula</taxon>
    </lineage>
</organism>
<protein>
    <submittedName>
        <fullName evidence="2">AMP-binding protein</fullName>
    </submittedName>
</protein>